<reference evidence="1 2" key="1">
    <citation type="journal article" date="2019" name="Sci. Rep.">
        <title>Orb-weaving spider Araneus ventricosus genome elucidates the spidroin gene catalogue.</title>
        <authorList>
            <person name="Kono N."/>
            <person name="Nakamura H."/>
            <person name="Ohtoshi R."/>
            <person name="Moran D.A.P."/>
            <person name="Shinohara A."/>
            <person name="Yoshida Y."/>
            <person name="Fujiwara M."/>
            <person name="Mori M."/>
            <person name="Tomita M."/>
            <person name="Arakawa K."/>
        </authorList>
    </citation>
    <scope>NUCLEOTIDE SEQUENCE [LARGE SCALE GENOMIC DNA]</scope>
</reference>
<protein>
    <submittedName>
        <fullName evidence="1">Uncharacterized protein</fullName>
    </submittedName>
</protein>
<dbReference type="Proteomes" id="UP000499080">
    <property type="component" value="Unassembled WGS sequence"/>
</dbReference>
<accession>A0A4Y2KYM7</accession>
<dbReference type="EMBL" id="BGPR01005085">
    <property type="protein sequence ID" value="GBN06633.1"/>
    <property type="molecule type" value="Genomic_DNA"/>
</dbReference>
<organism evidence="1 2">
    <name type="scientific">Araneus ventricosus</name>
    <name type="common">Orbweaver spider</name>
    <name type="synonym">Epeira ventricosa</name>
    <dbReference type="NCBI Taxonomy" id="182803"/>
    <lineage>
        <taxon>Eukaryota</taxon>
        <taxon>Metazoa</taxon>
        <taxon>Ecdysozoa</taxon>
        <taxon>Arthropoda</taxon>
        <taxon>Chelicerata</taxon>
        <taxon>Arachnida</taxon>
        <taxon>Araneae</taxon>
        <taxon>Araneomorphae</taxon>
        <taxon>Entelegynae</taxon>
        <taxon>Araneoidea</taxon>
        <taxon>Araneidae</taxon>
        <taxon>Araneus</taxon>
    </lineage>
</organism>
<name>A0A4Y2KYM7_ARAVE</name>
<sequence>MEGMNENLNDELFRSPLAIEYPKSTKCSVKGKIINQEYTLCGLNPVQPQYKKNFEKIKRQKVLNENPKDTRVCKIIYPLRRNYDEDKRRQTHEDKGSTMFWKLANLAPSMKKNSN</sequence>
<comment type="caution">
    <text evidence="1">The sequence shown here is derived from an EMBL/GenBank/DDBJ whole genome shotgun (WGS) entry which is preliminary data.</text>
</comment>
<proteinExistence type="predicted"/>
<gene>
    <name evidence="1" type="ORF">AVEN_215807_1</name>
</gene>
<dbReference type="AlphaFoldDB" id="A0A4Y2KYM7"/>
<evidence type="ECO:0000313" key="1">
    <source>
        <dbReference type="EMBL" id="GBN06633.1"/>
    </source>
</evidence>
<evidence type="ECO:0000313" key="2">
    <source>
        <dbReference type="Proteomes" id="UP000499080"/>
    </source>
</evidence>
<keyword evidence="2" id="KW-1185">Reference proteome</keyword>